<evidence type="ECO:0000313" key="5">
    <source>
        <dbReference type="Proteomes" id="UP001138757"/>
    </source>
</evidence>
<organism evidence="4 5">
    <name type="scientific">Sphingobium nicotianae</name>
    <dbReference type="NCBI Taxonomy" id="2782607"/>
    <lineage>
        <taxon>Bacteria</taxon>
        <taxon>Pseudomonadati</taxon>
        <taxon>Pseudomonadota</taxon>
        <taxon>Alphaproteobacteria</taxon>
        <taxon>Sphingomonadales</taxon>
        <taxon>Sphingomonadaceae</taxon>
        <taxon>Sphingobium</taxon>
    </lineage>
</organism>
<evidence type="ECO:0000256" key="1">
    <source>
        <dbReference type="SAM" id="MobiDB-lite"/>
    </source>
</evidence>
<feature type="domain" description="SPOR" evidence="3">
    <location>
        <begin position="167"/>
        <end position="248"/>
    </location>
</feature>
<dbReference type="InterPro" id="IPR007730">
    <property type="entry name" value="SPOR-like_dom"/>
</dbReference>
<dbReference type="PROSITE" id="PS51724">
    <property type="entry name" value="SPOR"/>
    <property type="match status" value="1"/>
</dbReference>
<feature type="transmembrane region" description="Helical" evidence="2">
    <location>
        <begin position="38"/>
        <end position="59"/>
    </location>
</feature>
<accession>A0A9X1DDR4</accession>
<dbReference type="EMBL" id="JAHGAW010000008">
    <property type="protein sequence ID" value="MBT2187999.1"/>
    <property type="molecule type" value="Genomic_DNA"/>
</dbReference>
<evidence type="ECO:0000259" key="3">
    <source>
        <dbReference type="PROSITE" id="PS51724"/>
    </source>
</evidence>
<proteinExistence type="predicted"/>
<dbReference type="InterPro" id="IPR036680">
    <property type="entry name" value="SPOR-like_sf"/>
</dbReference>
<dbReference type="Pfam" id="PF05036">
    <property type="entry name" value="SPOR"/>
    <property type="match status" value="1"/>
</dbReference>
<reference evidence="4" key="1">
    <citation type="submission" date="2021-05" db="EMBL/GenBank/DDBJ databases">
        <title>Genome of Sphingobium sp. strain.</title>
        <authorList>
            <person name="Fan R."/>
        </authorList>
    </citation>
    <scope>NUCLEOTIDE SEQUENCE</scope>
    <source>
        <strain evidence="4">H33</strain>
    </source>
</reference>
<dbReference type="Gene3D" id="3.30.70.1070">
    <property type="entry name" value="Sporulation related repeat"/>
    <property type="match status" value="1"/>
</dbReference>
<keyword evidence="2" id="KW-0472">Membrane</keyword>
<keyword evidence="5" id="KW-1185">Reference proteome</keyword>
<gene>
    <name evidence="4" type="ORF">KK488_13675</name>
</gene>
<feature type="region of interest" description="Disordered" evidence="1">
    <location>
        <begin position="103"/>
        <end position="124"/>
    </location>
</feature>
<dbReference type="SUPFAM" id="SSF110997">
    <property type="entry name" value="Sporulation related repeat"/>
    <property type="match status" value="1"/>
</dbReference>
<feature type="compositionally biased region" description="Basic and acidic residues" evidence="1">
    <location>
        <begin position="114"/>
        <end position="124"/>
    </location>
</feature>
<keyword evidence="2" id="KW-0812">Transmembrane</keyword>
<dbReference type="AlphaFoldDB" id="A0A9X1DDR4"/>
<keyword evidence="2" id="KW-1133">Transmembrane helix</keyword>
<evidence type="ECO:0000256" key="2">
    <source>
        <dbReference type="SAM" id="Phobius"/>
    </source>
</evidence>
<dbReference type="RefSeq" id="WP_214624241.1">
    <property type="nucleotide sequence ID" value="NZ_JAHGAW010000008.1"/>
</dbReference>
<sequence>MSAEQQSDGFNLDDRDRLPWLEPAGIEEEPERVSPLKVLGLVALGLALLGVIVGGGYWLKNKGQGGGGENAKLIAAKSATYKIPANASDAKEFQGEGDQAFEASEGGEATGKIDASKVPETPRTDLKAVEKKAPETVKAPVAKPTVKAAVKNVPADTKKIAAGAGAAAAPGAARIQLGAFGSKDLAETVWKKLSGRFDYLAAATHSVEPVETGGKTLYRLRASAASAKDGDAMCGKLRVAGESCMVVH</sequence>
<name>A0A9X1DDR4_9SPHN</name>
<comment type="caution">
    <text evidence="4">The sequence shown here is derived from an EMBL/GenBank/DDBJ whole genome shotgun (WGS) entry which is preliminary data.</text>
</comment>
<dbReference type="Proteomes" id="UP001138757">
    <property type="component" value="Unassembled WGS sequence"/>
</dbReference>
<feature type="region of interest" description="Disordered" evidence="1">
    <location>
        <begin position="1"/>
        <end position="23"/>
    </location>
</feature>
<dbReference type="GO" id="GO:0042834">
    <property type="term" value="F:peptidoglycan binding"/>
    <property type="evidence" value="ECO:0007669"/>
    <property type="project" value="InterPro"/>
</dbReference>
<protein>
    <submittedName>
        <fullName evidence="4">SPOR domain-containing protein</fullName>
    </submittedName>
</protein>
<evidence type="ECO:0000313" key="4">
    <source>
        <dbReference type="EMBL" id="MBT2187999.1"/>
    </source>
</evidence>